<dbReference type="AlphaFoldDB" id="A0AA35R516"/>
<sequence>MSTFWVGGDMEEEEEEAAPGQTGAERESEENAESRHNLGQAWEIDFGSSSQSKPKKMPRFLSKTKPQTQTVVVKAATPSPTSAKQGTKEKGKPLSSTTRATYKKSTPTHLAVKPRTASSAPAKTSGKFATASISSKSSVQSRTSTAKSSASGTPSLSSRLTPAAGRGAARNPNSSLSTAASRARPSSAPSSASKTGRRNSGSGGGTGISLFSKRKSSNTNLPATKEPGEKTGGRKLSALWRKRGSKDQIKTERGGEGGGGRRELSGKGSESGEGGTRIPQSRALPRGSPGMSRASTGRGGGGRVSASSKKSSIVQSSGDMDDGWGWQEGEEGGATDERGFETSGATRGSWAMKQQENFERLQSEQFSPRLQTTPDIPNSRATRRKLKEVQRWVHEVTIHTHGQQMQETLERGGREVRMAAVPEEMASRKFLDLRRWYCMSRPQYSRSCGISSVVSCWNFIFSTLGNGSLPPMTQEEALSLLGFKPPFGEIKFGPFTGNATVMRWFKTLCNHRDVSGRAYFFYKPVGKGRTFGLKPAHALASLKEGLQDPHTAFIYHCWNHYFCPIGYEEVPRECQNAYSVGLGEDEVENWILIGEPSRKHPGIHCKKWDDIVLDLTCESPQCFNIRHPERGVQTRPSTKRPGSNLHCIMAFTMQESGEWGITDDSVSPEPHREMSAVRTTTPVETLDSSESDFPIGTMEEQSRGVREEKDGIETLTRGDAAKLCVWSDGTTPSPTSSLGRGEMEVLRDRETVGDRGSEGGVEKEAGSLVEGDEEGQVEDVNATGFDPQEENVVAPITSRSGELIADLPDDPVHVEVIEVVDEKEEDLMNKTLTPAKDDSEATGRTENQPFLETNRFDTADNQSETNERTENQPMIEVNRSETPDKHFVRRGATYRKTRSSLSPVVNLEGGQQLEEAATDDDPVMPGDYTRRSGTFRKEKPSLSTTTIHIDIPDARISSTAADTNTTDIGGRSAVEDTRNVSALQLESTIDYRDGDGDGNLEVVLATDQESGLKRSGTFRKEKPTLEVSPIVRRGSNASQHSDQDRNSDHDFQDVTRRTRSTEPATQSPIPIPTVSLTLPPNSVPIVAYPDSDDDSSVEESYLLVDEDPASLIGRGVRRSGTFTKERPNSTLFGDDYF</sequence>
<feature type="compositionally biased region" description="Low complexity" evidence="3">
    <location>
        <begin position="304"/>
        <end position="327"/>
    </location>
</feature>
<feature type="compositionally biased region" description="Polar residues" evidence="3">
    <location>
        <begin position="94"/>
        <end position="108"/>
    </location>
</feature>
<evidence type="ECO:0000256" key="1">
    <source>
        <dbReference type="ARBA" id="ARBA00004123"/>
    </source>
</evidence>
<proteinExistence type="predicted"/>
<feature type="compositionally biased region" description="Low complexity" evidence="3">
    <location>
        <begin position="129"/>
        <end position="146"/>
    </location>
</feature>
<feature type="region of interest" description="Disordered" evidence="3">
    <location>
        <begin position="827"/>
        <end position="889"/>
    </location>
</feature>
<feature type="compositionally biased region" description="Basic and acidic residues" evidence="3">
    <location>
        <begin position="1041"/>
        <end position="1060"/>
    </location>
</feature>
<gene>
    <name evidence="4" type="ORF">GBAR_LOCUS3652</name>
</gene>
<feature type="compositionally biased region" description="Polar residues" evidence="3">
    <location>
        <begin position="1061"/>
        <end position="1080"/>
    </location>
</feature>
<feature type="compositionally biased region" description="Polar residues" evidence="3">
    <location>
        <begin position="728"/>
        <end position="738"/>
    </location>
</feature>
<feature type="compositionally biased region" description="Polar residues" evidence="3">
    <location>
        <begin position="363"/>
        <end position="380"/>
    </location>
</feature>
<dbReference type="PANTHER" id="PTHR16171">
    <property type="entry name" value="DNA REPAIR PROTEIN COMPLEMENTING XP-G CELLS-RELATED"/>
    <property type="match status" value="1"/>
</dbReference>
<feature type="compositionally biased region" description="Polar residues" evidence="3">
    <location>
        <begin position="677"/>
        <end position="688"/>
    </location>
</feature>
<feature type="compositionally biased region" description="Low complexity" evidence="3">
    <location>
        <begin position="174"/>
        <end position="193"/>
    </location>
</feature>
<feature type="region of interest" description="Disordered" evidence="3">
    <location>
        <begin position="725"/>
        <end position="784"/>
    </location>
</feature>
<reference evidence="4" key="1">
    <citation type="submission" date="2023-03" db="EMBL/GenBank/DDBJ databases">
        <authorList>
            <person name="Steffen K."/>
            <person name="Cardenas P."/>
        </authorList>
    </citation>
    <scope>NUCLEOTIDE SEQUENCE</scope>
</reference>
<comment type="caution">
    <text evidence="4">The sequence shown here is derived from an EMBL/GenBank/DDBJ whole genome shotgun (WGS) entry which is preliminary data.</text>
</comment>
<feature type="compositionally biased region" description="Basic and acidic residues" evidence="3">
    <location>
        <begin position="245"/>
        <end position="265"/>
    </location>
</feature>
<feature type="compositionally biased region" description="Basic and acidic residues" evidence="3">
    <location>
        <begin position="741"/>
        <end position="765"/>
    </location>
</feature>
<keyword evidence="2" id="KW-0539">Nucleus</keyword>
<keyword evidence="5" id="KW-1185">Reference proteome</keyword>
<dbReference type="Proteomes" id="UP001174909">
    <property type="component" value="Unassembled WGS sequence"/>
</dbReference>
<protein>
    <submittedName>
        <fullName evidence="4">Basic immunoglobulin-like variable motif-containing protein</fullName>
    </submittedName>
</protein>
<name>A0AA35R516_GEOBA</name>
<evidence type="ECO:0000256" key="3">
    <source>
        <dbReference type="SAM" id="MobiDB-lite"/>
    </source>
</evidence>
<dbReference type="EMBL" id="CASHTH010000520">
    <property type="protein sequence ID" value="CAI8003449.1"/>
    <property type="molecule type" value="Genomic_DNA"/>
</dbReference>
<evidence type="ECO:0000313" key="5">
    <source>
        <dbReference type="Proteomes" id="UP001174909"/>
    </source>
</evidence>
<evidence type="ECO:0000256" key="2">
    <source>
        <dbReference type="ARBA" id="ARBA00023242"/>
    </source>
</evidence>
<feature type="region of interest" description="Disordered" evidence="3">
    <location>
        <begin position="1"/>
        <end position="384"/>
    </location>
</feature>
<comment type="subcellular location">
    <subcellularLocation>
        <location evidence="1">Nucleus</location>
    </subcellularLocation>
</comment>
<feature type="region of interest" description="Disordered" evidence="3">
    <location>
        <begin position="1010"/>
        <end position="1080"/>
    </location>
</feature>
<feature type="region of interest" description="Disordered" evidence="3">
    <location>
        <begin position="675"/>
        <end position="695"/>
    </location>
</feature>
<dbReference type="GO" id="GO:0005634">
    <property type="term" value="C:nucleus"/>
    <property type="evidence" value="ECO:0007669"/>
    <property type="project" value="UniProtKB-SubCell"/>
</dbReference>
<organism evidence="4 5">
    <name type="scientific">Geodia barretti</name>
    <name type="common">Barrett's horny sponge</name>
    <dbReference type="NCBI Taxonomy" id="519541"/>
    <lineage>
        <taxon>Eukaryota</taxon>
        <taxon>Metazoa</taxon>
        <taxon>Porifera</taxon>
        <taxon>Demospongiae</taxon>
        <taxon>Heteroscleromorpha</taxon>
        <taxon>Tetractinellida</taxon>
        <taxon>Astrophorina</taxon>
        <taxon>Geodiidae</taxon>
        <taxon>Geodia</taxon>
    </lineage>
</organism>
<feature type="compositionally biased region" description="Polar residues" evidence="3">
    <location>
        <begin position="147"/>
        <end position="160"/>
    </location>
</feature>
<evidence type="ECO:0000313" key="4">
    <source>
        <dbReference type="EMBL" id="CAI8003449.1"/>
    </source>
</evidence>
<accession>A0AA35R516</accession>